<proteinExistence type="predicted"/>
<dbReference type="AlphaFoldDB" id="A0A4Z2GRI7"/>
<accession>A0A4Z2GRI7</accession>
<organism evidence="2 3">
    <name type="scientific">Liparis tanakae</name>
    <name type="common">Tanaka's snailfish</name>
    <dbReference type="NCBI Taxonomy" id="230148"/>
    <lineage>
        <taxon>Eukaryota</taxon>
        <taxon>Metazoa</taxon>
        <taxon>Chordata</taxon>
        <taxon>Craniata</taxon>
        <taxon>Vertebrata</taxon>
        <taxon>Euteleostomi</taxon>
        <taxon>Actinopterygii</taxon>
        <taxon>Neopterygii</taxon>
        <taxon>Teleostei</taxon>
        <taxon>Neoteleostei</taxon>
        <taxon>Acanthomorphata</taxon>
        <taxon>Eupercaria</taxon>
        <taxon>Perciformes</taxon>
        <taxon>Cottioidei</taxon>
        <taxon>Cottales</taxon>
        <taxon>Liparidae</taxon>
        <taxon>Liparis</taxon>
    </lineage>
</organism>
<comment type="caution">
    <text evidence="2">The sequence shown here is derived from an EMBL/GenBank/DDBJ whole genome shotgun (WGS) entry which is preliminary data.</text>
</comment>
<feature type="region of interest" description="Disordered" evidence="1">
    <location>
        <begin position="115"/>
        <end position="153"/>
    </location>
</feature>
<sequence>MNSQLVVEDGLPPLGLPEQTPLSLLQALLVHLHVTQDHLTTDGKSVAREKEELDGKCGAAALLTDPWLPIGRGPRSAVEGSCPLVDVDEVDGLVVGTYRVTVSKDVSFTLSSREKLQHGSGMHPHRLPDEQLPLAGRRGWASPPAATDGGSNR</sequence>
<reference evidence="2 3" key="1">
    <citation type="submission" date="2019-03" db="EMBL/GenBank/DDBJ databases">
        <title>First draft genome of Liparis tanakae, snailfish: a comprehensive survey of snailfish specific genes.</title>
        <authorList>
            <person name="Kim W."/>
            <person name="Song I."/>
            <person name="Jeong J.-H."/>
            <person name="Kim D."/>
            <person name="Kim S."/>
            <person name="Ryu S."/>
            <person name="Song J.Y."/>
            <person name="Lee S.K."/>
        </authorList>
    </citation>
    <scope>NUCLEOTIDE SEQUENCE [LARGE SCALE GENOMIC DNA]</scope>
    <source>
        <tissue evidence="2">Muscle</tissue>
    </source>
</reference>
<evidence type="ECO:0000313" key="2">
    <source>
        <dbReference type="EMBL" id="TNN56187.1"/>
    </source>
</evidence>
<gene>
    <name evidence="2" type="ORF">EYF80_033563</name>
</gene>
<keyword evidence="3" id="KW-1185">Reference proteome</keyword>
<name>A0A4Z2GRI7_9TELE</name>
<evidence type="ECO:0000313" key="3">
    <source>
        <dbReference type="Proteomes" id="UP000314294"/>
    </source>
</evidence>
<protein>
    <submittedName>
        <fullName evidence="2">Uncharacterized protein</fullName>
    </submittedName>
</protein>
<dbReference type="Proteomes" id="UP000314294">
    <property type="component" value="Unassembled WGS sequence"/>
</dbReference>
<dbReference type="EMBL" id="SRLO01000434">
    <property type="protein sequence ID" value="TNN56187.1"/>
    <property type="molecule type" value="Genomic_DNA"/>
</dbReference>
<evidence type="ECO:0000256" key="1">
    <source>
        <dbReference type="SAM" id="MobiDB-lite"/>
    </source>
</evidence>